<dbReference type="Proteomes" id="UP000044841">
    <property type="component" value="Unassembled WGS sequence"/>
</dbReference>
<reference evidence="2 3" key="1">
    <citation type="submission" date="2015-07" db="EMBL/GenBank/DDBJ databases">
        <authorList>
            <person name="Noorani M."/>
        </authorList>
    </citation>
    <scope>NUCLEOTIDE SEQUENCE [LARGE SCALE GENOMIC DNA]</scope>
    <source>
        <strain evidence="2">BBA 69670</strain>
    </source>
</reference>
<evidence type="ECO:0000313" key="3">
    <source>
        <dbReference type="Proteomes" id="UP000044841"/>
    </source>
</evidence>
<dbReference type="AlphaFoldDB" id="A0A0K6FMM0"/>
<dbReference type="Pfam" id="PF18759">
    <property type="entry name" value="Plavaka"/>
    <property type="match status" value="1"/>
</dbReference>
<protein>
    <submittedName>
        <fullName evidence="2">Beige protein homolog 1 [Schizosaccharomyces pombe 972h-]</fullName>
    </submittedName>
</protein>
<evidence type="ECO:0000256" key="1">
    <source>
        <dbReference type="SAM" id="MobiDB-lite"/>
    </source>
</evidence>
<name>A0A0K6FMM0_9AGAM</name>
<dbReference type="EMBL" id="CYGV01000117">
    <property type="protein sequence ID" value="CUA67520.1"/>
    <property type="molecule type" value="Genomic_DNA"/>
</dbReference>
<keyword evidence="3" id="KW-1185">Reference proteome</keyword>
<sequence>MDGSPQVSIGETIGPEEFPDGKHEDLVLILRNAEDCADYLLGRPDLSGEIIFEPEVIFADDDEIQIINEMPTGRRWHQILKDAGLDPDATLGGVLFGSDKTHLTHYTGDVKVHALYMSLGNIKKDTRSRTSKRAWILIAYIPICKWEATLEHTEIKSKAHAQALPGILSRRLFHFCMEIICEPFRKLNPHEITDPDGNVRLVFYVLVAYLADLEEQYMIAALDRSNCMHCTATTCDFGSPDEQPVRTSESIIEAIKKVQKDRQVNADPYQFSLGAGKLHLGDVEFPFWQDLPFVDICQVLSVDLLHGFHKFFYDHPFKWNSNSLGDEEIDARMKAQVPYSGSRLFPKGVSHISQMSGKEHRALQTVHLSVVANSPVKYSRELTLATRALLDTLYWAQLPSHTTRTLEAFKAAYNELHKYKDVWIKNETRAGEKGNVIPHFNIPKFHTIQHILEQILAKGTADNFSTEVIEHMHMDTLKDAFPATNKKDWERQTIRWLVRREKILDFLLFQTWRKTVASSIVPQVGNAVQDTMAKDSAESRSPPVASIYEENSTSGNTHRYQRGGFAPRPPMPPNPSLSAPPKLSSLTIPQKTKKRKRQIDEEDSSEERTSKRILQSQVNYGLQHFQDIALLPPDTLTVAAVQDTYGLPNFLADCKAAGHPFSGVINRESRVEVWKSLRLLDPQKEFFPEGTWRRAQFHAATDTEPAVADPILYAKEGLDTSLRPQSSFRLHDCQAGRLRLIFRVVPGSSEPTSASPVFAYIHRFLPIPSNPENATGMFVLSKPTRIRSDLVSVSRILRICPLSPYISGPAIPGVTSRTTLDRYDSFYLNKYHSIDDFIFLNDV</sequence>
<feature type="region of interest" description="Disordered" evidence="1">
    <location>
        <begin position="532"/>
        <end position="612"/>
    </location>
</feature>
<evidence type="ECO:0000313" key="2">
    <source>
        <dbReference type="EMBL" id="CUA67520.1"/>
    </source>
</evidence>
<feature type="compositionally biased region" description="Low complexity" evidence="1">
    <location>
        <begin position="576"/>
        <end position="586"/>
    </location>
</feature>
<accession>A0A0K6FMM0</accession>
<feature type="compositionally biased region" description="Polar residues" evidence="1">
    <location>
        <begin position="549"/>
        <end position="558"/>
    </location>
</feature>
<organism evidence="2 3">
    <name type="scientific">Rhizoctonia solani</name>
    <dbReference type="NCBI Taxonomy" id="456999"/>
    <lineage>
        <taxon>Eukaryota</taxon>
        <taxon>Fungi</taxon>
        <taxon>Dikarya</taxon>
        <taxon>Basidiomycota</taxon>
        <taxon>Agaricomycotina</taxon>
        <taxon>Agaricomycetes</taxon>
        <taxon>Cantharellales</taxon>
        <taxon>Ceratobasidiaceae</taxon>
        <taxon>Rhizoctonia</taxon>
    </lineage>
</organism>
<gene>
    <name evidence="2" type="ORF">RSOLAG22IIIB_13420</name>
</gene>
<dbReference type="InterPro" id="IPR041078">
    <property type="entry name" value="Plavaka"/>
</dbReference>
<proteinExistence type="predicted"/>